<organism evidence="4 5">
    <name type="scientific">Pseudooceanicola atlanticus</name>
    <dbReference type="NCBI Taxonomy" id="1461694"/>
    <lineage>
        <taxon>Bacteria</taxon>
        <taxon>Pseudomonadati</taxon>
        <taxon>Pseudomonadota</taxon>
        <taxon>Alphaproteobacteria</taxon>
        <taxon>Rhodobacterales</taxon>
        <taxon>Paracoccaceae</taxon>
        <taxon>Pseudooceanicola</taxon>
    </lineage>
</organism>
<accession>A0A0A0EC67</accession>
<gene>
    <name evidence="4" type="ORF">ATO9_13750</name>
</gene>
<reference evidence="4 5" key="1">
    <citation type="journal article" date="2015" name="Antonie Van Leeuwenhoek">
        <title>Pseudooceanicola atlanticus gen. nov. sp. nov., isolated from surface seawater of the Atlantic Ocean and reclassification of Oceanicola batsensis, Oceanicola marinus, Oceanicola nitratireducens, Oceanicola nanhaiensis, Oceanicola antarcticus and Oceanicola flagellatus, as Pseudooceanicola batsensis comb. nov., Pseudooceanicola marinus comb. nov., Pseudooceanicola nitratireducens comb. nov., Pseudooceanicola nanhaiensis comb. nov., Pseudooceanicola antarcticus comb. nov., and Pseudooceanicola flagellatus comb. nov.</title>
        <authorList>
            <person name="Lai Q."/>
            <person name="Li G."/>
            <person name="Liu X."/>
            <person name="Du Y."/>
            <person name="Sun F."/>
            <person name="Shao Z."/>
        </authorList>
    </citation>
    <scope>NUCLEOTIDE SEQUENCE [LARGE SCALE GENOMIC DNA]</scope>
    <source>
        <strain evidence="4 5">22II-s11g</strain>
    </source>
</reference>
<evidence type="ECO:0000256" key="1">
    <source>
        <dbReference type="ARBA" id="ARBA00010832"/>
    </source>
</evidence>
<evidence type="ECO:0000256" key="2">
    <source>
        <dbReference type="SAM" id="MobiDB-lite"/>
    </source>
</evidence>
<dbReference type="Gene3D" id="3.30.1370.140">
    <property type="entry name" value="HupH hydrogenase expression protein, C-terminal domain"/>
    <property type="match status" value="2"/>
</dbReference>
<evidence type="ECO:0000313" key="4">
    <source>
        <dbReference type="EMBL" id="KGM48044.1"/>
    </source>
</evidence>
<dbReference type="Pfam" id="PF04809">
    <property type="entry name" value="HupH_C"/>
    <property type="match status" value="1"/>
</dbReference>
<protein>
    <submittedName>
        <fullName evidence="4">Hydrogenase accessory protein HypB</fullName>
    </submittedName>
</protein>
<comment type="similarity">
    <text evidence="1">Belongs to the HupH/HyaF family.</text>
</comment>
<dbReference type="eggNOG" id="COG1773">
    <property type="taxonomic scope" value="Bacteria"/>
</dbReference>
<feature type="region of interest" description="Disordered" evidence="2">
    <location>
        <begin position="1"/>
        <end position="21"/>
    </location>
</feature>
<dbReference type="InterPro" id="IPR006894">
    <property type="entry name" value="HupH_Hydgase_express_prot_C"/>
</dbReference>
<evidence type="ECO:0000259" key="3">
    <source>
        <dbReference type="Pfam" id="PF04809"/>
    </source>
</evidence>
<dbReference type="InterPro" id="IPR038527">
    <property type="entry name" value="HupH_C_sf"/>
</dbReference>
<dbReference type="OrthoDB" id="6560677at2"/>
<dbReference type="STRING" id="1461694.ATO9_13750"/>
<dbReference type="AlphaFoldDB" id="A0A0A0EC67"/>
<dbReference type="EMBL" id="AQQX01000005">
    <property type="protein sequence ID" value="KGM48044.1"/>
    <property type="molecule type" value="Genomic_DNA"/>
</dbReference>
<keyword evidence="5" id="KW-1185">Reference proteome</keyword>
<proteinExistence type="inferred from homology"/>
<sequence>MQNFHMPPTGYGPGSQTEEGGEELEYMSMPQDMRTYSARLPDIDAAPAPALDFLLALADACDRVAAGGTPERFDLSQLGGEARKIVADTLQEGEVAMKIRGIPAVRVQESVFAGVWSLSASGLDVVEVGQVPADAIARAFEPFRPATADRPGPGVVNAPALLSELQDHSANPDIDLHVINLSLLPHTEEDLAWLEDRLGEGSVDILSRGYGNCRIRATALPRTWHVQFYNSTDQLILDTYEVTTMPEVALAAHEDLTDSGARLREVVEAIR</sequence>
<comment type="caution">
    <text evidence="4">The sequence shown here is derived from an EMBL/GenBank/DDBJ whole genome shotgun (WGS) entry which is preliminary data.</text>
</comment>
<evidence type="ECO:0000313" key="5">
    <source>
        <dbReference type="Proteomes" id="UP000030004"/>
    </source>
</evidence>
<dbReference type="RefSeq" id="WP_043749963.1">
    <property type="nucleotide sequence ID" value="NZ_AQQX01000005.1"/>
</dbReference>
<feature type="domain" description="HupH hydrogenase expression protein C-terminal" evidence="3">
    <location>
        <begin position="155"/>
        <end position="269"/>
    </location>
</feature>
<name>A0A0A0EC67_9RHOB</name>
<dbReference type="Proteomes" id="UP000030004">
    <property type="component" value="Unassembled WGS sequence"/>
</dbReference>